<dbReference type="Pfam" id="PF03385">
    <property type="entry name" value="STELLO"/>
    <property type="match status" value="1"/>
</dbReference>
<evidence type="ECO:0000313" key="3">
    <source>
        <dbReference type="WBParaSite" id="NBR_0001287501-mRNA-1"/>
    </source>
</evidence>
<dbReference type="PANTHER" id="PTHR31362">
    <property type="entry name" value="GLYCOSYLTRANSFERASE STELLO1-RELATED"/>
    <property type="match status" value="1"/>
</dbReference>
<dbReference type="EMBL" id="UYSL01020880">
    <property type="protein sequence ID" value="VDL76465.1"/>
    <property type="molecule type" value="Genomic_DNA"/>
</dbReference>
<dbReference type="PANTHER" id="PTHR31362:SF0">
    <property type="entry name" value="EXOSTOSIN DOMAIN-CONTAINING PROTEIN-RELATED"/>
    <property type="match status" value="1"/>
</dbReference>
<protein>
    <submittedName>
        <fullName evidence="3">Glycosyltransferase family 92 protein</fullName>
    </submittedName>
</protein>
<sequence length="352" mass="40938">MRTPAIQAAVVFNVNGLHNEDPVLSIFIQRLLHLCGETLGFYGSSATVKRSKGRLRLDESYHFPEVKNTTKDDFYISDDETSRKVKCRPAFVAFEDGNPREEDNKLLALKQDAMQDLEQFCGDSETPKDFPDRLKPFNYIHLSEAEMASGYFAYYCLAKMRDLRLQNVKGYFVMADDTVFNFWNKVDLSVSLHPSGLYHFNPAPWFNCRFTAIVFDNLDCQGEFRQFTSSNMSAADALLKRYGWAVSDFFYIPSETLDYYSTIMEVFFESSLFHEIAMRKFLGSVPHNTLASDTYDYLYRKNGREFWHPHYNDSLIMMHPIKLSQLTNRTIRRQFCDVVVSAFKRNLFLPSM</sequence>
<proteinExistence type="predicted"/>
<evidence type="ECO:0000313" key="2">
    <source>
        <dbReference type="Proteomes" id="UP000271162"/>
    </source>
</evidence>
<reference evidence="1 2" key="2">
    <citation type="submission" date="2018-11" db="EMBL/GenBank/DDBJ databases">
        <authorList>
            <consortium name="Pathogen Informatics"/>
        </authorList>
    </citation>
    <scope>NUCLEOTIDE SEQUENCE [LARGE SCALE GENOMIC DNA]</scope>
</reference>
<evidence type="ECO:0000313" key="1">
    <source>
        <dbReference type="EMBL" id="VDL76465.1"/>
    </source>
</evidence>
<reference evidence="3" key="1">
    <citation type="submission" date="2017-02" db="UniProtKB">
        <authorList>
            <consortium name="WormBaseParasite"/>
        </authorList>
    </citation>
    <scope>IDENTIFICATION</scope>
</reference>
<gene>
    <name evidence="1" type="ORF">NBR_LOCUS12876</name>
</gene>
<accession>A0A0N4Y9A8</accession>
<dbReference type="InterPro" id="IPR005049">
    <property type="entry name" value="STL-like"/>
</dbReference>
<organism evidence="3">
    <name type="scientific">Nippostrongylus brasiliensis</name>
    <name type="common">Rat hookworm</name>
    <dbReference type="NCBI Taxonomy" id="27835"/>
    <lineage>
        <taxon>Eukaryota</taxon>
        <taxon>Metazoa</taxon>
        <taxon>Ecdysozoa</taxon>
        <taxon>Nematoda</taxon>
        <taxon>Chromadorea</taxon>
        <taxon>Rhabditida</taxon>
        <taxon>Rhabditina</taxon>
        <taxon>Rhabditomorpha</taxon>
        <taxon>Strongyloidea</taxon>
        <taxon>Heligmosomidae</taxon>
        <taxon>Nippostrongylus</taxon>
    </lineage>
</organism>
<dbReference type="AlphaFoldDB" id="A0A0N4Y9A8"/>
<keyword evidence="2" id="KW-1185">Reference proteome</keyword>
<name>A0A0N4Y9A8_NIPBR</name>
<dbReference type="WBParaSite" id="NBR_0001287501-mRNA-1">
    <property type="protein sequence ID" value="NBR_0001287501-mRNA-1"/>
    <property type="gene ID" value="NBR_0001287501"/>
</dbReference>
<dbReference type="Proteomes" id="UP000271162">
    <property type="component" value="Unassembled WGS sequence"/>
</dbReference>